<dbReference type="AlphaFoldDB" id="A0AAW2CJL4"/>
<keyword evidence="3" id="KW-1185">Reference proteome</keyword>
<proteinExistence type="predicted"/>
<name>A0AAW2CJL4_9ROSI</name>
<dbReference type="Proteomes" id="UP001459277">
    <property type="component" value="Unassembled WGS sequence"/>
</dbReference>
<dbReference type="Pfam" id="PF13456">
    <property type="entry name" value="RVT_3"/>
    <property type="match status" value="1"/>
</dbReference>
<feature type="domain" description="RNase H type-1" evidence="1">
    <location>
        <begin position="9"/>
        <end position="90"/>
    </location>
</feature>
<evidence type="ECO:0000259" key="1">
    <source>
        <dbReference type="Pfam" id="PF13456"/>
    </source>
</evidence>
<organism evidence="2 3">
    <name type="scientific">Lithocarpus litseifolius</name>
    <dbReference type="NCBI Taxonomy" id="425828"/>
    <lineage>
        <taxon>Eukaryota</taxon>
        <taxon>Viridiplantae</taxon>
        <taxon>Streptophyta</taxon>
        <taxon>Embryophyta</taxon>
        <taxon>Tracheophyta</taxon>
        <taxon>Spermatophyta</taxon>
        <taxon>Magnoliopsida</taxon>
        <taxon>eudicotyledons</taxon>
        <taxon>Gunneridae</taxon>
        <taxon>Pentapetalae</taxon>
        <taxon>rosids</taxon>
        <taxon>fabids</taxon>
        <taxon>Fagales</taxon>
        <taxon>Fagaceae</taxon>
        <taxon>Lithocarpus</taxon>
    </lineage>
</organism>
<reference evidence="2 3" key="1">
    <citation type="submission" date="2024-01" db="EMBL/GenBank/DDBJ databases">
        <title>A telomere-to-telomere, gap-free genome of sweet tea (Lithocarpus litseifolius).</title>
        <authorList>
            <person name="Zhou J."/>
        </authorList>
    </citation>
    <scope>NUCLEOTIDE SEQUENCE [LARGE SCALE GENOMIC DNA]</scope>
    <source>
        <strain evidence="2">Zhou-2022a</strain>
        <tissue evidence="2">Leaf</tissue>
    </source>
</reference>
<sequence>MVMASSTQQLPLPSTILEVEDLEARRVLEFALELVFDREILEADCEILIKTLQSLKQSLAQAGHIAKDVQHLASLFTASNFVYVRRTCNSDFAVSFIFSASIQFSLGLPSPSCCILLSYALGVFNKESQSLKIVPVAFDKEATIPEEDEEVVIKDQEADFAEVHSPVKSYASDDGPDDWI</sequence>
<comment type="caution">
    <text evidence="2">The sequence shown here is derived from an EMBL/GenBank/DDBJ whole genome shotgun (WGS) entry which is preliminary data.</text>
</comment>
<gene>
    <name evidence="2" type="ORF">SO802_017861</name>
</gene>
<accession>A0AAW2CJL4</accession>
<dbReference type="GO" id="GO:0003676">
    <property type="term" value="F:nucleic acid binding"/>
    <property type="evidence" value="ECO:0007669"/>
    <property type="project" value="InterPro"/>
</dbReference>
<protein>
    <recommendedName>
        <fullName evidence="1">RNase H type-1 domain-containing protein</fullName>
    </recommendedName>
</protein>
<evidence type="ECO:0000313" key="2">
    <source>
        <dbReference type="EMBL" id="KAK9998258.1"/>
    </source>
</evidence>
<dbReference type="EMBL" id="JAZDWU010000006">
    <property type="protein sequence ID" value="KAK9998258.1"/>
    <property type="molecule type" value="Genomic_DNA"/>
</dbReference>
<dbReference type="GO" id="GO:0004523">
    <property type="term" value="F:RNA-DNA hybrid ribonuclease activity"/>
    <property type="evidence" value="ECO:0007669"/>
    <property type="project" value="InterPro"/>
</dbReference>
<dbReference type="InterPro" id="IPR002156">
    <property type="entry name" value="RNaseH_domain"/>
</dbReference>
<evidence type="ECO:0000313" key="3">
    <source>
        <dbReference type="Proteomes" id="UP001459277"/>
    </source>
</evidence>